<reference evidence="2 3" key="1">
    <citation type="journal article" date="2018" name="PLoS Genet.">
        <title>Population sequencing reveals clonal diversity and ancestral inbreeding in the grapevine cultivar Chardonnay.</title>
        <authorList>
            <person name="Roach M.J."/>
            <person name="Johnson D.L."/>
            <person name="Bohlmann J."/>
            <person name="van Vuuren H.J."/>
            <person name="Jones S.J."/>
            <person name="Pretorius I.S."/>
            <person name="Schmidt S.A."/>
            <person name="Borneman A.R."/>
        </authorList>
    </citation>
    <scope>NUCLEOTIDE SEQUENCE [LARGE SCALE GENOMIC DNA]</scope>
    <source>
        <strain evidence="3">cv. Chardonnay</strain>
        <tissue evidence="2">Leaf</tissue>
    </source>
</reference>
<dbReference type="EMBL" id="QGNW01000005">
    <property type="protein sequence ID" value="RVX21610.1"/>
    <property type="molecule type" value="Genomic_DNA"/>
</dbReference>
<dbReference type="AlphaFoldDB" id="A0A438KK97"/>
<sequence length="295" mass="33518">MRFFHRMANAHRRRNQMAKVKIDGVWVTEDRDLRVAVSRAFQRLLSNNDDWRPSISELSFEGWKTEVYRAGKAFYRGGEFEFNLFSVDPEERGGRGLKGFEPISLVGGLYKWLAKVLTNRLKGVLPKSNEGAILCKLDIEKTYDHVEWSFLVSVMEKMGFGEKWLRGLRHGDPLSPYLFVIAMEALSCLLRRAICGGFLSTCQVRGRGVDGVKAISGLRVNMDKSELIPVGRVENVEDMATELGCKVGSLLHTYLEMSLGARFNSVAVWDGIEESFHKRLAMWKHQHIFKAGESP</sequence>
<dbReference type="PANTHER" id="PTHR46890">
    <property type="entry name" value="NON-LTR RETROLELEMENT REVERSE TRANSCRIPTASE-LIKE PROTEIN-RELATED"/>
    <property type="match status" value="1"/>
</dbReference>
<dbReference type="PANTHER" id="PTHR46890:SF48">
    <property type="entry name" value="RNA-DIRECTED DNA POLYMERASE"/>
    <property type="match status" value="1"/>
</dbReference>
<protein>
    <recommendedName>
        <fullName evidence="1">Reverse transcriptase domain-containing protein</fullName>
    </recommendedName>
</protein>
<dbReference type="Pfam" id="PF00078">
    <property type="entry name" value="RVT_1"/>
    <property type="match status" value="1"/>
</dbReference>
<feature type="domain" description="Reverse transcriptase" evidence="1">
    <location>
        <begin position="126"/>
        <end position="193"/>
    </location>
</feature>
<dbReference type="InterPro" id="IPR052343">
    <property type="entry name" value="Retrotransposon-Effector_Assoc"/>
</dbReference>
<evidence type="ECO:0000313" key="3">
    <source>
        <dbReference type="Proteomes" id="UP000288805"/>
    </source>
</evidence>
<dbReference type="Proteomes" id="UP000288805">
    <property type="component" value="Unassembled WGS sequence"/>
</dbReference>
<evidence type="ECO:0000259" key="1">
    <source>
        <dbReference type="Pfam" id="PF00078"/>
    </source>
</evidence>
<evidence type="ECO:0000313" key="2">
    <source>
        <dbReference type="EMBL" id="RVX21610.1"/>
    </source>
</evidence>
<comment type="caution">
    <text evidence="2">The sequence shown here is derived from an EMBL/GenBank/DDBJ whole genome shotgun (WGS) entry which is preliminary data.</text>
</comment>
<proteinExistence type="predicted"/>
<organism evidence="2 3">
    <name type="scientific">Vitis vinifera</name>
    <name type="common">Grape</name>
    <dbReference type="NCBI Taxonomy" id="29760"/>
    <lineage>
        <taxon>Eukaryota</taxon>
        <taxon>Viridiplantae</taxon>
        <taxon>Streptophyta</taxon>
        <taxon>Embryophyta</taxon>
        <taxon>Tracheophyta</taxon>
        <taxon>Spermatophyta</taxon>
        <taxon>Magnoliopsida</taxon>
        <taxon>eudicotyledons</taxon>
        <taxon>Gunneridae</taxon>
        <taxon>Pentapetalae</taxon>
        <taxon>rosids</taxon>
        <taxon>Vitales</taxon>
        <taxon>Vitaceae</taxon>
        <taxon>Viteae</taxon>
        <taxon>Vitis</taxon>
    </lineage>
</organism>
<dbReference type="InterPro" id="IPR000477">
    <property type="entry name" value="RT_dom"/>
</dbReference>
<gene>
    <name evidence="2" type="ORF">CK203_002059</name>
</gene>
<name>A0A438KK97_VITVI</name>
<accession>A0A438KK97</accession>